<feature type="transmembrane region" description="Helical" evidence="1">
    <location>
        <begin position="173"/>
        <end position="194"/>
    </location>
</feature>
<sequence length="204" mass="22511">MNAIVKLIMYSALLILIIQSATSSVLADSNENEIDIRTSPEKILFELDNMKPGDWAERSLVVTNSGTKDFKYLSSASLVSGSEKFYNALILSISDKSGQIFNGSLEDFKALNPREIVSGGKDELLFKVEFPYEKGNEYQGLASIVEFKFYAEGTLGGVSPVDGVKLPKTATNILDIILIGVIILTIGTFILIISNRKKRKMQYK</sequence>
<evidence type="ECO:0000256" key="1">
    <source>
        <dbReference type="SAM" id="Phobius"/>
    </source>
</evidence>
<evidence type="ECO:0000313" key="3">
    <source>
        <dbReference type="EMBL" id="AST93237.1"/>
    </source>
</evidence>
<dbReference type="NCBIfam" id="TIGR01167">
    <property type="entry name" value="LPXTG_anchor"/>
    <property type="match status" value="1"/>
</dbReference>
<keyword evidence="1" id="KW-0472">Membrane</keyword>
<proteinExistence type="predicted"/>
<feature type="chain" id="PRO_5011240228" description="LPXTG cell wall anchor domain-containing protein" evidence="2">
    <location>
        <begin position="28"/>
        <end position="204"/>
    </location>
</feature>
<protein>
    <recommendedName>
        <fullName evidence="5">LPXTG cell wall anchor domain-containing protein</fullName>
    </recommendedName>
</protein>
<evidence type="ECO:0000256" key="2">
    <source>
        <dbReference type="SAM" id="SignalP"/>
    </source>
</evidence>
<evidence type="ECO:0000313" key="4">
    <source>
        <dbReference type="Proteomes" id="UP000215224"/>
    </source>
</evidence>
<accession>A0A223KV52</accession>
<dbReference type="AlphaFoldDB" id="A0A223KV52"/>
<reference evidence="3 4" key="1">
    <citation type="submission" date="2016-12" db="EMBL/GenBank/DDBJ databases">
        <title>The whole genome sequencing and assembly of Bacillus cohnii DSM 6307T strain.</title>
        <authorList>
            <person name="Lee Y.-J."/>
            <person name="Yi H."/>
            <person name="Bahn Y.-S."/>
            <person name="Kim J.F."/>
            <person name="Lee D.-W."/>
        </authorList>
    </citation>
    <scope>NUCLEOTIDE SEQUENCE [LARGE SCALE GENOMIC DNA]</scope>
    <source>
        <strain evidence="3 4">DSM 6307</strain>
    </source>
</reference>
<keyword evidence="4" id="KW-1185">Reference proteome</keyword>
<dbReference type="STRING" id="1314751.GCA_001591425_03114"/>
<feature type="signal peptide" evidence="2">
    <location>
        <begin position="1"/>
        <end position="27"/>
    </location>
</feature>
<gene>
    <name evidence="3" type="ORF">BC6307_19235</name>
</gene>
<dbReference type="EMBL" id="CP018866">
    <property type="protein sequence ID" value="AST93237.1"/>
    <property type="molecule type" value="Genomic_DNA"/>
</dbReference>
<name>A0A223KV52_9BACI</name>
<evidence type="ECO:0008006" key="5">
    <source>
        <dbReference type="Google" id="ProtNLM"/>
    </source>
</evidence>
<dbReference type="KEGG" id="bcoh:BC6307_19235"/>
<organism evidence="3 4">
    <name type="scientific">Sutcliffiella cohnii</name>
    <dbReference type="NCBI Taxonomy" id="33932"/>
    <lineage>
        <taxon>Bacteria</taxon>
        <taxon>Bacillati</taxon>
        <taxon>Bacillota</taxon>
        <taxon>Bacilli</taxon>
        <taxon>Bacillales</taxon>
        <taxon>Bacillaceae</taxon>
        <taxon>Sutcliffiella</taxon>
    </lineage>
</organism>
<dbReference type="Proteomes" id="UP000215224">
    <property type="component" value="Chromosome"/>
</dbReference>
<keyword evidence="1" id="KW-1133">Transmembrane helix</keyword>
<dbReference type="RefSeq" id="WP_066418109.1">
    <property type="nucleotide sequence ID" value="NZ_CP018866.1"/>
</dbReference>
<keyword evidence="2" id="KW-0732">Signal</keyword>
<keyword evidence="1" id="KW-0812">Transmembrane</keyword>